<dbReference type="PROSITE" id="PS00086">
    <property type="entry name" value="CYTOCHROME_P450"/>
    <property type="match status" value="1"/>
</dbReference>
<evidence type="ECO:0000256" key="1">
    <source>
        <dbReference type="ARBA" id="ARBA00001971"/>
    </source>
</evidence>
<reference evidence="11" key="1">
    <citation type="submission" date="2018-05" db="EMBL/GenBank/DDBJ databases">
        <title>Draft genome sequence of Stemphylium lycopersici strain CIDEFI 213.</title>
        <authorList>
            <person name="Medina R."/>
            <person name="Franco M.E.E."/>
            <person name="Lucentini C.G."/>
            <person name="Saparrat M.C.N."/>
            <person name="Balatti P.A."/>
        </authorList>
    </citation>
    <scope>NUCLEOTIDE SEQUENCE [LARGE SCALE GENOMIC DNA]</scope>
    <source>
        <strain evidence="11">CIDEFI 213</strain>
    </source>
</reference>
<organism evidence="10 11">
    <name type="scientific">Stemphylium lycopersici</name>
    <name type="common">Tomato gray leaf spot disease fungus</name>
    <name type="synonym">Thyrospora lycopersici</name>
    <dbReference type="NCBI Taxonomy" id="183478"/>
    <lineage>
        <taxon>Eukaryota</taxon>
        <taxon>Fungi</taxon>
        <taxon>Dikarya</taxon>
        <taxon>Ascomycota</taxon>
        <taxon>Pezizomycotina</taxon>
        <taxon>Dothideomycetes</taxon>
        <taxon>Pleosporomycetidae</taxon>
        <taxon>Pleosporales</taxon>
        <taxon>Pleosporineae</taxon>
        <taxon>Pleosporaceae</taxon>
        <taxon>Stemphylium</taxon>
    </lineage>
</organism>
<dbReference type="InterPro" id="IPR036396">
    <property type="entry name" value="Cyt_P450_sf"/>
</dbReference>
<dbReference type="AlphaFoldDB" id="A0A364MV49"/>
<dbReference type="PRINTS" id="PR00463">
    <property type="entry name" value="EP450I"/>
</dbReference>
<keyword evidence="9" id="KW-1133">Transmembrane helix</keyword>
<gene>
    <name evidence="10" type="ORF">DDE83_007961</name>
</gene>
<evidence type="ECO:0000256" key="4">
    <source>
        <dbReference type="ARBA" id="ARBA00022723"/>
    </source>
</evidence>
<sequence>MGATNLLPLVILFAVVGGLGWMGYQIFLYSSELAERGSKHMEKKNVVFTKDGAKVGVKEVSSENYTDKTQRAFVKTWNAAHDSMISSITAGLPAFELFSLNGFILSLTGFTVCIISYAVYILVYNIFFHPLKHIPGPIFARSSSLPYSLRMRNGGIVKWIKELHDKYGDAVRVAPNEVSFISGETAWPDIYGFRTGKYKKTGHYLKDRKWFPYPVNGTWSILAADEEDHSRMRRNLSYAFSEKALRQQEPLIQSYVDLLVQRMSEHLSRGENMDIMHWYNYATFDIIADLAFGESLHCLENQKAHSWVVLVFGSLKSVGLNASRNNYLFFRYMDAFCSLFQDTYKEQRDRVDFAQKAKDKVSRRLEKIETEGEDGKPDFFSHIMRNQGNESKKMTRPEMDTNALGLLIAGSETTATTLSGATYLLLRHPKIYAKLVHEIRSHFSAASEITMDSVNKLEYLIAVFQEVLRYYPPVPTGFPRVVPNGGGNISGYYIPGGTSVYVSQHATNHSARNFKDPDKFVPERWLGDEKYKDDNKECWNAFSFGPRNCLGKNLALAEMRLILSKVLFAFDLDLVDKERDWMGEQKVFVLWEKGALNVNLKPVQQ</sequence>
<evidence type="ECO:0000313" key="11">
    <source>
        <dbReference type="Proteomes" id="UP000249619"/>
    </source>
</evidence>
<keyword evidence="7" id="KW-0560">Oxidoreductase</keyword>
<dbReference type="InterPro" id="IPR050121">
    <property type="entry name" value="Cytochrome_P450_monoxygenase"/>
</dbReference>
<dbReference type="PANTHER" id="PTHR24305:SF210">
    <property type="entry name" value="CYTOCHROME P450 MONOOXYGENASE ASQL-RELATED"/>
    <property type="match status" value="1"/>
</dbReference>
<accession>A0A364MV49</accession>
<dbReference type="Gene3D" id="1.10.630.10">
    <property type="entry name" value="Cytochrome P450"/>
    <property type="match status" value="1"/>
</dbReference>
<keyword evidence="8" id="KW-0175">Coiled coil</keyword>
<dbReference type="SUPFAM" id="SSF48264">
    <property type="entry name" value="Cytochrome P450"/>
    <property type="match status" value="1"/>
</dbReference>
<dbReference type="PRINTS" id="PR00385">
    <property type="entry name" value="P450"/>
</dbReference>
<comment type="similarity">
    <text evidence="2 7">Belongs to the cytochrome P450 family.</text>
</comment>
<keyword evidence="11" id="KW-1185">Reference proteome</keyword>
<proteinExistence type="inferred from homology"/>
<evidence type="ECO:0000256" key="9">
    <source>
        <dbReference type="SAM" id="Phobius"/>
    </source>
</evidence>
<dbReference type="Pfam" id="PF00067">
    <property type="entry name" value="p450"/>
    <property type="match status" value="1"/>
</dbReference>
<keyword evidence="4 6" id="KW-0479">Metal-binding</keyword>
<evidence type="ECO:0000256" key="6">
    <source>
        <dbReference type="PIRSR" id="PIRSR602401-1"/>
    </source>
</evidence>
<dbReference type="Proteomes" id="UP000249619">
    <property type="component" value="Unassembled WGS sequence"/>
</dbReference>
<dbReference type="InterPro" id="IPR017972">
    <property type="entry name" value="Cyt_P450_CS"/>
</dbReference>
<keyword evidence="7 10" id="KW-0503">Monooxygenase</keyword>
<comment type="caution">
    <text evidence="10">The sequence shown here is derived from an EMBL/GenBank/DDBJ whole genome shotgun (WGS) entry which is preliminary data.</text>
</comment>
<feature type="binding site" description="axial binding residue" evidence="6">
    <location>
        <position position="549"/>
    </location>
    <ligand>
        <name>heme</name>
        <dbReference type="ChEBI" id="CHEBI:30413"/>
    </ligand>
    <ligandPart>
        <name>Fe</name>
        <dbReference type="ChEBI" id="CHEBI:18248"/>
    </ligandPart>
</feature>
<dbReference type="GO" id="GO:0020037">
    <property type="term" value="F:heme binding"/>
    <property type="evidence" value="ECO:0007669"/>
    <property type="project" value="InterPro"/>
</dbReference>
<dbReference type="CDD" id="cd11058">
    <property type="entry name" value="CYP60B-like"/>
    <property type="match status" value="1"/>
</dbReference>
<keyword evidence="9" id="KW-0472">Membrane</keyword>
<dbReference type="GO" id="GO:0004497">
    <property type="term" value="F:monooxygenase activity"/>
    <property type="evidence" value="ECO:0007669"/>
    <property type="project" value="UniProtKB-KW"/>
</dbReference>
<evidence type="ECO:0000256" key="3">
    <source>
        <dbReference type="ARBA" id="ARBA00022617"/>
    </source>
</evidence>
<keyword evidence="5 6" id="KW-0408">Iron</keyword>
<feature type="coiled-coil region" evidence="8">
    <location>
        <begin position="344"/>
        <end position="371"/>
    </location>
</feature>
<keyword evidence="9" id="KW-0812">Transmembrane</keyword>
<evidence type="ECO:0000256" key="8">
    <source>
        <dbReference type="SAM" id="Coils"/>
    </source>
</evidence>
<dbReference type="PANTHER" id="PTHR24305">
    <property type="entry name" value="CYTOCHROME P450"/>
    <property type="match status" value="1"/>
</dbReference>
<feature type="transmembrane region" description="Helical" evidence="9">
    <location>
        <begin position="103"/>
        <end position="127"/>
    </location>
</feature>
<dbReference type="GO" id="GO:0005506">
    <property type="term" value="F:iron ion binding"/>
    <property type="evidence" value="ECO:0007669"/>
    <property type="project" value="InterPro"/>
</dbReference>
<name>A0A364MV49_STELY</name>
<comment type="cofactor">
    <cofactor evidence="1 6">
        <name>heme</name>
        <dbReference type="ChEBI" id="CHEBI:30413"/>
    </cofactor>
</comment>
<dbReference type="GO" id="GO:0016705">
    <property type="term" value="F:oxidoreductase activity, acting on paired donors, with incorporation or reduction of molecular oxygen"/>
    <property type="evidence" value="ECO:0007669"/>
    <property type="project" value="InterPro"/>
</dbReference>
<keyword evidence="3 6" id="KW-0349">Heme</keyword>
<evidence type="ECO:0000256" key="7">
    <source>
        <dbReference type="RuleBase" id="RU000461"/>
    </source>
</evidence>
<dbReference type="InterPro" id="IPR001128">
    <property type="entry name" value="Cyt_P450"/>
</dbReference>
<evidence type="ECO:0000256" key="5">
    <source>
        <dbReference type="ARBA" id="ARBA00023004"/>
    </source>
</evidence>
<evidence type="ECO:0000313" key="10">
    <source>
        <dbReference type="EMBL" id="RAR04140.1"/>
    </source>
</evidence>
<feature type="transmembrane region" description="Helical" evidence="9">
    <location>
        <begin position="6"/>
        <end position="29"/>
    </location>
</feature>
<dbReference type="STRING" id="183478.A0A364MV49"/>
<dbReference type="EMBL" id="QGDH01000163">
    <property type="protein sequence ID" value="RAR04140.1"/>
    <property type="molecule type" value="Genomic_DNA"/>
</dbReference>
<protein>
    <submittedName>
        <fullName evidence="10">Cytochrome P450 monooxygenase-like protein</fullName>
    </submittedName>
</protein>
<dbReference type="InterPro" id="IPR002401">
    <property type="entry name" value="Cyt_P450_E_grp-I"/>
</dbReference>
<evidence type="ECO:0000256" key="2">
    <source>
        <dbReference type="ARBA" id="ARBA00010617"/>
    </source>
</evidence>